<gene>
    <name evidence="1" type="ORF">EKN29_18785</name>
</gene>
<dbReference type="RefSeq" id="WP_126816939.1">
    <property type="nucleotide sequence ID" value="NZ_JAJHUL010000002.1"/>
</dbReference>
<dbReference type="AlphaFoldDB" id="A0A9Q7K1U4"/>
<evidence type="ECO:0000313" key="1">
    <source>
        <dbReference type="EMBL" id="RTQ22687.1"/>
    </source>
</evidence>
<evidence type="ECO:0000313" key="2">
    <source>
        <dbReference type="Proteomes" id="UP000282263"/>
    </source>
</evidence>
<reference evidence="1 2" key="1">
    <citation type="submission" date="2018-12" db="EMBL/GenBank/DDBJ databases">
        <title>The Batch Genome Submission of Enterobacter spp. strains.</title>
        <authorList>
            <person name="Wei L."/>
            <person name="Wu W."/>
            <person name="Lin J."/>
            <person name="Zhang X."/>
            <person name="Feng Y."/>
            <person name="Zong Z."/>
        </authorList>
    </citation>
    <scope>NUCLEOTIDE SEQUENCE [LARGE SCALE GENOMIC DNA]</scope>
    <source>
        <strain evidence="1 2">SCEM020047</strain>
    </source>
</reference>
<proteinExistence type="predicted"/>
<organism evidence="1 2">
    <name type="scientific">Enterobacter mori</name>
    <dbReference type="NCBI Taxonomy" id="539813"/>
    <lineage>
        <taxon>Bacteria</taxon>
        <taxon>Pseudomonadati</taxon>
        <taxon>Pseudomonadota</taxon>
        <taxon>Gammaproteobacteria</taxon>
        <taxon>Enterobacterales</taxon>
        <taxon>Enterobacteriaceae</taxon>
        <taxon>Enterobacter</taxon>
    </lineage>
</organism>
<comment type="caution">
    <text evidence="1">The sequence shown here is derived from an EMBL/GenBank/DDBJ whole genome shotgun (WGS) entry which is preliminary data.</text>
</comment>
<accession>A0A9Q7K1U4</accession>
<protein>
    <submittedName>
        <fullName evidence="1">Uncharacterized protein</fullName>
    </submittedName>
</protein>
<dbReference type="Proteomes" id="UP000282263">
    <property type="component" value="Unassembled WGS sequence"/>
</dbReference>
<name>A0A9Q7K1U4_9ENTR</name>
<sequence>MITEKNNVFYCDCGFSFQRGRSGSHDCADGLRNKLAEYEVRYAALAAENAWLKQFPDQIVGFIGKMGSSEIGSETKEKIEAAAKKIKTPVTDAFLAEVRAQGVEMFSQFILRDACGDRESQRDIGEVLGAAKYFAAQLRKGVQS</sequence>
<dbReference type="EMBL" id="RXPP01000022">
    <property type="protein sequence ID" value="RTQ22687.1"/>
    <property type="molecule type" value="Genomic_DNA"/>
</dbReference>